<dbReference type="AlphaFoldDB" id="X1MQ44"/>
<comment type="caution">
    <text evidence="9">The sequence shown here is derived from an EMBL/GenBank/DDBJ whole genome shotgun (WGS) entry which is preliminary data.</text>
</comment>
<dbReference type="InterPro" id="IPR058582">
    <property type="entry name" value="KH_NusA_2nd"/>
</dbReference>
<feature type="compositionally biased region" description="Basic residues" evidence="7">
    <location>
        <begin position="142"/>
        <end position="152"/>
    </location>
</feature>
<dbReference type="InterPro" id="IPR030842">
    <property type="entry name" value="TF_NusA_bacterial"/>
</dbReference>
<dbReference type="PANTHER" id="PTHR22648:SF0">
    <property type="entry name" value="TRANSCRIPTION TERMINATION_ANTITERMINATION PROTEIN NUSA"/>
    <property type="match status" value="1"/>
</dbReference>
<dbReference type="SMART" id="SM00322">
    <property type="entry name" value="KH"/>
    <property type="match status" value="1"/>
</dbReference>
<evidence type="ECO:0000256" key="4">
    <source>
        <dbReference type="ARBA" id="ARBA00022884"/>
    </source>
</evidence>
<feature type="region of interest" description="Disordered" evidence="7">
    <location>
        <begin position="140"/>
        <end position="183"/>
    </location>
</feature>
<dbReference type="InterPro" id="IPR015946">
    <property type="entry name" value="KH_dom-like_a/b"/>
</dbReference>
<dbReference type="CDD" id="cd22529">
    <property type="entry name" value="KH-II_NusA_rpt2"/>
    <property type="match status" value="1"/>
</dbReference>
<dbReference type="InterPro" id="IPR004087">
    <property type="entry name" value="KH_dom"/>
</dbReference>
<proteinExistence type="predicted"/>
<protein>
    <recommendedName>
        <fullName evidence="8">K Homology domain-containing protein</fullName>
    </recommendedName>
</protein>
<reference evidence="9" key="1">
    <citation type="journal article" date="2014" name="Front. Microbiol.">
        <title>High frequency of phylogenetically diverse reductive dehalogenase-homologous genes in deep subseafloor sedimentary metagenomes.</title>
        <authorList>
            <person name="Kawai M."/>
            <person name="Futagami T."/>
            <person name="Toyoda A."/>
            <person name="Takaki Y."/>
            <person name="Nishi S."/>
            <person name="Hori S."/>
            <person name="Arai W."/>
            <person name="Tsubouchi T."/>
            <person name="Morono Y."/>
            <person name="Uchiyama I."/>
            <person name="Ito T."/>
            <person name="Fujiyama A."/>
            <person name="Inagaki F."/>
            <person name="Takami H."/>
        </authorList>
    </citation>
    <scope>NUCLEOTIDE SEQUENCE</scope>
    <source>
        <strain evidence="9">Expedition CK06-06</strain>
    </source>
</reference>
<evidence type="ECO:0000256" key="5">
    <source>
        <dbReference type="ARBA" id="ARBA00023015"/>
    </source>
</evidence>
<keyword evidence="1" id="KW-0806">Transcription termination</keyword>
<feature type="domain" description="K Homology" evidence="8">
    <location>
        <begin position="16"/>
        <end position="74"/>
    </location>
</feature>
<accession>X1MQ44</accession>
<organism evidence="9">
    <name type="scientific">marine sediment metagenome</name>
    <dbReference type="NCBI Taxonomy" id="412755"/>
    <lineage>
        <taxon>unclassified sequences</taxon>
        <taxon>metagenomes</taxon>
        <taxon>ecological metagenomes</taxon>
    </lineage>
</organism>
<feature type="region of interest" description="Disordered" evidence="7">
    <location>
        <begin position="82"/>
        <end position="101"/>
    </location>
</feature>
<sequence>NALSPAQVLGVELNGEQEAATVVVPDKQLSLAIGKEGQNVRLAAKLTGWRIDIKSASEAEAERVAEAKLVTTVTEEAAIAGEELPAEVPTVVESEEAAEPVPALETTFTPPLVPFEPQVATEKVQIRFAEDILVPAPIKPGVKSRKKKKKGVQAKGSAEDGIKIKKRRRVSETLETGEEGEEY</sequence>
<keyword evidence="5" id="KW-0805">Transcription regulation</keyword>
<evidence type="ECO:0000256" key="6">
    <source>
        <dbReference type="ARBA" id="ARBA00023163"/>
    </source>
</evidence>
<dbReference type="InterPro" id="IPR009019">
    <property type="entry name" value="KH_sf_prok-type"/>
</dbReference>
<dbReference type="Gene3D" id="3.30.300.20">
    <property type="match status" value="1"/>
</dbReference>
<dbReference type="GO" id="GO:0003723">
    <property type="term" value="F:RNA binding"/>
    <property type="evidence" value="ECO:0007669"/>
    <property type="project" value="UniProtKB-KW"/>
</dbReference>
<dbReference type="SUPFAM" id="SSF54814">
    <property type="entry name" value="Prokaryotic type KH domain (KH-domain type II)"/>
    <property type="match status" value="1"/>
</dbReference>
<evidence type="ECO:0000256" key="7">
    <source>
        <dbReference type="SAM" id="MobiDB-lite"/>
    </source>
</evidence>
<dbReference type="GO" id="GO:0005829">
    <property type="term" value="C:cytosol"/>
    <property type="evidence" value="ECO:0007669"/>
    <property type="project" value="TreeGrafter"/>
</dbReference>
<evidence type="ECO:0000256" key="3">
    <source>
        <dbReference type="ARBA" id="ARBA00022814"/>
    </source>
</evidence>
<dbReference type="GO" id="GO:0031564">
    <property type="term" value="P:transcription antitermination"/>
    <property type="evidence" value="ECO:0007669"/>
    <property type="project" value="UniProtKB-KW"/>
</dbReference>
<keyword evidence="6" id="KW-0804">Transcription</keyword>
<feature type="non-terminal residue" evidence="9">
    <location>
        <position position="1"/>
    </location>
</feature>
<dbReference type="GO" id="GO:0006353">
    <property type="term" value="P:DNA-templated transcription termination"/>
    <property type="evidence" value="ECO:0007669"/>
    <property type="project" value="UniProtKB-KW"/>
</dbReference>
<keyword evidence="2" id="KW-0963">Cytoplasm</keyword>
<evidence type="ECO:0000313" key="9">
    <source>
        <dbReference type="EMBL" id="GAI16810.1"/>
    </source>
</evidence>
<dbReference type="Pfam" id="PF26594">
    <property type="entry name" value="KH_NusA_2nd"/>
    <property type="match status" value="1"/>
</dbReference>
<keyword evidence="3" id="KW-0889">Transcription antitermination</keyword>
<gene>
    <name evidence="9" type="ORF">S06H3_18753</name>
</gene>
<dbReference type="EMBL" id="BARV01009521">
    <property type="protein sequence ID" value="GAI16810.1"/>
    <property type="molecule type" value="Genomic_DNA"/>
</dbReference>
<evidence type="ECO:0000256" key="1">
    <source>
        <dbReference type="ARBA" id="ARBA00022472"/>
    </source>
</evidence>
<evidence type="ECO:0000259" key="8">
    <source>
        <dbReference type="SMART" id="SM00322"/>
    </source>
</evidence>
<dbReference type="FunFam" id="3.30.300.20:FF:000005">
    <property type="entry name" value="Transcription termination/antitermination protein NusA"/>
    <property type="match status" value="1"/>
</dbReference>
<evidence type="ECO:0000256" key="2">
    <source>
        <dbReference type="ARBA" id="ARBA00022490"/>
    </source>
</evidence>
<keyword evidence="4" id="KW-0694">RNA-binding</keyword>
<name>X1MQ44_9ZZZZ</name>
<dbReference type="PANTHER" id="PTHR22648">
    <property type="entry name" value="TRANSCRIPTION TERMINATION FACTOR NUSA"/>
    <property type="match status" value="1"/>
</dbReference>
<dbReference type="PROSITE" id="PS50084">
    <property type="entry name" value="KH_TYPE_1"/>
    <property type="match status" value="1"/>
</dbReference>